<proteinExistence type="predicted"/>
<evidence type="ECO:0000313" key="2">
    <source>
        <dbReference type="EMBL" id="KZP10759.1"/>
    </source>
</evidence>
<keyword evidence="1" id="KW-1133">Transmembrane helix</keyword>
<dbReference type="EMBL" id="KV417674">
    <property type="protein sequence ID" value="KZP10759.1"/>
    <property type="molecule type" value="Genomic_DNA"/>
</dbReference>
<keyword evidence="1" id="KW-0812">Transmembrane</keyword>
<evidence type="ECO:0000256" key="1">
    <source>
        <dbReference type="SAM" id="Phobius"/>
    </source>
</evidence>
<sequence length="117" mass="12880">MSSPATTRRLDPSHPSHRGSVFGTLVKISSFFVVTLLFARRGSRQGITHGISIWMAVLLKEILIQSASSASLQLTLRVEPTQSVLRSRSCSKHSWPLPLPLHSFNLHGMSLGVVQHL</sequence>
<evidence type="ECO:0000313" key="3">
    <source>
        <dbReference type="Proteomes" id="UP000076532"/>
    </source>
</evidence>
<dbReference type="AlphaFoldDB" id="A0A165ZNL2"/>
<keyword evidence="1" id="KW-0472">Membrane</keyword>
<feature type="transmembrane region" description="Helical" evidence="1">
    <location>
        <begin position="20"/>
        <end position="39"/>
    </location>
</feature>
<organism evidence="2 3">
    <name type="scientific">Athelia psychrophila</name>
    <dbReference type="NCBI Taxonomy" id="1759441"/>
    <lineage>
        <taxon>Eukaryota</taxon>
        <taxon>Fungi</taxon>
        <taxon>Dikarya</taxon>
        <taxon>Basidiomycota</taxon>
        <taxon>Agaricomycotina</taxon>
        <taxon>Agaricomycetes</taxon>
        <taxon>Agaricomycetidae</taxon>
        <taxon>Atheliales</taxon>
        <taxon>Atheliaceae</taxon>
        <taxon>Athelia</taxon>
    </lineage>
</organism>
<protein>
    <submittedName>
        <fullName evidence="2">Uncharacterized protein</fullName>
    </submittedName>
</protein>
<gene>
    <name evidence="2" type="ORF">FIBSPDRAFT_200010</name>
</gene>
<reference evidence="2 3" key="1">
    <citation type="journal article" date="2016" name="Mol. Biol. Evol.">
        <title>Comparative Genomics of Early-Diverging Mushroom-Forming Fungi Provides Insights into the Origins of Lignocellulose Decay Capabilities.</title>
        <authorList>
            <person name="Nagy L.G."/>
            <person name="Riley R."/>
            <person name="Tritt A."/>
            <person name="Adam C."/>
            <person name="Daum C."/>
            <person name="Floudas D."/>
            <person name="Sun H."/>
            <person name="Yadav J.S."/>
            <person name="Pangilinan J."/>
            <person name="Larsson K.H."/>
            <person name="Matsuura K."/>
            <person name="Barry K."/>
            <person name="Labutti K."/>
            <person name="Kuo R."/>
            <person name="Ohm R.A."/>
            <person name="Bhattacharya S.S."/>
            <person name="Shirouzu T."/>
            <person name="Yoshinaga Y."/>
            <person name="Martin F.M."/>
            <person name="Grigoriev I.V."/>
            <person name="Hibbett D.S."/>
        </authorList>
    </citation>
    <scope>NUCLEOTIDE SEQUENCE [LARGE SCALE GENOMIC DNA]</scope>
    <source>
        <strain evidence="2 3">CBS 109695</strain>
    </source>
</reference>
<dbReference type="Proteomes" id="UP000076532">
    <property type="component" value="Unassembled WGS sequence"/>
</dbReference>
<keyword evidence="3" id="KW-1185">Reference proteome</keyword>
<accession>A0A165ZNL2</accession>
<name>A0A165ZNL2_9AGAM</name>